<dbReference type="Gene3D" id="3.10.10.10">
    <property type="entry name" value="HIV Type 1 Reverse Transcriptase, subunit A, domain 1"/>
    <property type="match status" value="1"/>
</dbReference>
<dbReference type="GO" id="GO:0004523">
    <property type="term" value="F:RNA-DNA hybrid ribonuclease activity"/>
    <property type="evidence" value="ECO:0007669"/>
    <property type="project" value="UniProtKB-EC"/>
</dbReference>
<evidence type="ECO:0000256" key="7">
    <source>
        <dbReference type="ARBA" id="ARBA00022801"/>
    </source>
</evidence>
<accession>A0A851L7E3</accession>
<name>A0A851L7E3_VIDCH</name>
<keyword evidence="8" id="KW-0695">RNA-directed DNA polymerase</keyword>
<evidence type="ECO:0000313" key="10">
    <source>
        <dbReference type="EMBL" id="NXB97444.1"/>
    </source>
</evidence>
<evidence type="ECO:0000313" key="11">
    <source>
        <dbReference type="Proteomes" id="UP000634236"/>
    </source>
</evidence>
<dbReference type="Pfam" id="PF00078">
    <property type="entry name" value="RVT_1"/>
    <property type="match status" value="1"/>
</dbReference>
<evidence type="ECO:0000256" key="3">
    <source>
        <dbReference type="ARBA" id="ARBA00022679"/>
    </source>
</evidence>
<keyword evidence="7" id="KW-0378">Hydrolase</keyword>
<dbReference type="Pfam" id="PF06817">
    <property type="entry name" value="RVT_thumb"/>
    <property type="match status" value="1"/>
</dbReference>
<keyword evidence="4" id="KW-0548">Nucleotidyltransferase</keyword>
<evidence type="ECO:0000256" key="4">
    <source>
        <dbReference type="ARBA" id="ARBA00022695"/>
    </source>
</evidence>
<comment type="similarity">
    <text evidence="1">Belongs to the beta type-B retroviral polymerase family. HERV class-II K(HML-2) pol subfamily.</text>
</comment>
<keyword evidence="3" id="KW-0808">Transferase</keyword>
<evidence type="ECO:0000256" key="1">
    <source>
        <dbReference type="ARBA" id="ARBA00010879"/>
    </source>
</evidence>
<dbReference type="SUPFAM" id="SSF56672">
    <property type="entry name" value="DNA/RNA polymerases"/>
    <property type="match status" value="1"/>
</dbReference>
<dbReference type="PANTHER" id="PTHR41694:SF3">
    <property type="entry name" value="RNA-DIRECTED DNA POLYMERASE-RELATED"/>
    <property type="match status" value="1"/>
</dbReference>
<keyword evidence="6" id="KW-0255">Endonuclease</keyword>
<dbReference type="InterPro" id="IPR043502">
    <property type="entry name" value="DNA/RNA_pol_sf"/>
</dbReference>
<dbReference type="InterPro" id="IPR000477">
    <property type="entry name" value="RT_dom"/>
</dbReference>
<dbReference type="GO" id="GO:0003964">
    <property type="term" value="F:RNA-directed DNA polymerase activity"/>
    <property type="evidence" value="ECO:0007669"/>
    <property type="project" value="UniProtKB-KW"/>
</dbReference>
<feature type="domain" description="Reverse transcriptase" evidence="9">
    <location>
        <begin position="1"/>
        <end position="106"/>
    </location>
</feature>
<dbReference type="PROSITE" id="PS50878">
    <property type="entry name" value="RT_POL"/>
    <property type="match status" value="1"/>
</dbReference>
<evidence type="ECO:0000256" key="2">
    <source>
        <dbReference type="ARBA" id="ARBA00012180"/>
    </source>
</evidence>
<feature type="non-terminal residue" evidence="10">
    <location>
        <position position="181"/>
    </location>
</feature>
<evidence type="ECO:0000256" key="8">
    <source>
        <dbReference type="ARBA" id="ARBA00022918"/>
    </source>
</evidence>
<sequence>FTFSVPTINREALRKRYHWKVLPQRLKASPLICQWYVSSLLSPVCAAAEKAIIYHYIDYILVCAPNDDLLTHVLDLTIDAFIAGGFEHQEKKIQKMPPWKYLGMEIGKRTIVPQKLEIKTRIETLADRLFGDLQWVCTTVGITSDDLQPFLPWLHGSDANSPRVCTPEQQKALIQVSEKLQ</sequence>
<gene>
    <name evidence="10" type="primary">Ervk8_3</name>
    <name evidence="10" type="ORF">VIDCHA_R15551</name>
</gene>
<evidence type="ECO:0000259" key="9">
    <source>
        <dbReference type="PROSITE" id="PS50878"/>
    </source>
</evidence>
<organism evidence="10 11">
    <name type="scientific">Vidua chalybeata</name>
    <name type="common">Village indigobird</name>
    <dbReference type="NCBI Taxonomy" id="81927"/>
    <lineage>
        <taxon>Eukaryota</taxon>
        <taxon>Metazoa</taxon>
        <taxon>Chordata</taxon>
        <taxon>Craniata</taxon>
        <taxon>Vertebrata</taxon>
        <taxon>Euteleostomi</taxon>
        <taxon>Archelosauria</taxon>
        <taxon>Archosauria</taxon>
        <taxon>Dinosauria</taxon>
        <taxon>Saurischia</taxon>
        <taxon>Theropoda</taxon>
        <taxon>Coelurosauria</taxon>
        <taxon>Aves</taxon>
        <taxon>Neognathae</taxon>
        <taxon>Neoaves</taxon>
        <taxon>Telluraves</taxon>
        <taxon>Australaves</taxon>
        <taxon>Passeriformes</taxon>
        <taxon>Passeroidea</taxon>
        <taxon>Estrildidae</taxon>
        <taxon>Viduinae</taxon>
        <taxon>Vidua</taxon>
    </lineage>
</organism>
<proteinExistence type="inferred from homology"/>
<keyword evidence="5" id="KW-0540">Nuclease</keyword>
<evidence type="ECO:0000256" key="6">
    <source>
        <dbReference type="ARBA" id="ARBA00022759"/>
    </source>
</evidence>
<dbReference type="Proteomes" id="UP000634236">
    <property type="component" value="Unassembled WGS sequence"/>
</dbReference>
<dbReference type="AlphaFoldDB" id="A0A851L7E3"/>
<protein>
    <recommendedName>
        <fullName evidence="2">ribonuclease H</fullName>
        <ecNumber evidence="2">3.1.26.4</ecNumber>
    </recommendedName>
</protein>
<dbReference type="GO" id="GO:0035613">
    <property type="term" value="F:RNA stem-loop binding"/>
    <property type="evidence" value="ECO:0007669"/>
    <property type="project" value="TreeGrafter"/>
</dbReference>
<dbReference type="PANTHER" id="PTHR41694">
    <property type="entry name" value="ENDOGENOUS RETROVIRUS GROUP K MEMBER POL PROTEIN"/>
    <property type="match status" value="1"/>
</dbReference>
<feature type="non-terminal residue" evidence="10">
    <location>
        <position position="1"/>
    </location>
</feature>
<keyword evidence="11" id="KW-1185">Reference proteome</keyword>
<dbReference type="EC" id="3.1.26.4" evidence="2"/>
<dbReference type="InterPro" id="IPR043128">
    <property type="entry name" value="Rev_trsase/Diguanyl_cyclase"/>
</dbReference>
<evidence type="ECO:0000256" key="5">
    <source>
        <dbReference type="ARBA" id="ARBA00022722"/>
    </source>
</evidence>
<comment type="caution">
    <text evidence="10">The sequence shown here is derived from an EMBL/GenBank/DDBJ whole genome shotgun (WGS) entry which is preliminary data.</text>
</comment>
<dbReference type="EMBL" id="WBNB01003314">
    <property type="protein sequence ID" value="NXB97444.1"/>
    <property type="molecule type" value="Genomic_DNA"/>
</dbReference>
<dbReference type="Gene3D" id="3.30.70.270">
    <property type="match status" value="2"/>
</dbReference>
<dbReference type="InterPro" id="IPR010661">
    <property type="entry name" value="RVT_thumb"/>
</dbReference>
<reference evidence="10" key="1">
    <citation type="submission" date="2019-09" db="EMBL/GenBank/DDBJ databases">
        <title>Bird 10,000 Genomes (B10K) Project - Family phase.</title>
        <authorList>
            <person name="Zhang G."/>
        </authorList>
    </citation>
    <scope>NUCLEOTIDE SEQUENCE</scope>
    <source>
        <strain evidence="10">OUT-0048</strain>
        <tissue evidence="10">Muscle</tissue>
    </source>
</reference>